<accession>A0A8E2EH90</accession>
<dbReference type="AlphaFoldDB" id="A0A8E2EH90"/>
<evidence type="ECO:0000313" key="4">
    <source>
        <dbReference type="Proteomes" id="UP000250266"/>
    </source>
</evidence>
<keyword evidence="1" id="KW-0472">Membrane</keyword>
<keyword evidence="4" id="KW-1185">Reference proteome</keyword>
<keyword evidence="2" id="KW-0732">Signal</keyword>
<feature type="signal peptide" evidence="2">
    <location>
        <begin position="1"/>
        <end position="22"/>
    </location>
</feature>
<reference evidence="3 4" key="1">
    <citation type="journal article" date="2016" name="Nat. Commun.">
        <title>Ectomycorrhizal ecology is imprinted in the genome of the dominant symbiotic fungus Cenococcum geophilum.</title>
        <authorList>
            <consortium name="DOE Joint Genome Institute"/>
            <person name="Peter M."/>
            <person name="Kohler A."/>
            <person name="Ohm R.A."/>
            <person name="Kuo A."/>
            <person name="Krutzmann J."/>
            <person name="Morin E."/>
            <person name="Arend M."/>
            <person name="Barry K.W."/>
            <person name="Binder M."/>
            <person name="Choi C."/>
            <person name="Clum A."/>
            <person name="Copeland A."/>
            <person name="Grisel N."/>
            <person name="Haridas S."/>
            <person name="Kipfer T."/>
            <person name="LaButti K."/>
            <person name="Lindquist E."/>
            <person name="Lipzen A."/>
            <person name="Maire R."/>
            <person name="Meier B."/>
            <person name="Mihaltcheva S."/>
            <person name="Molinier V."/>
            <person name="Murat C."/>
            <person name="Poggeler S."/>
            <person name="Quandt C.A."/>
            <person name="Sperisen C."/>
            <person name="Tritt A."/>
            <person name="Tisserant E."/>
            <person name="Crous P.W."/>
            <person name="Henrissat B."/>
            <person name="Nehls U."/>
            <person name="Egli S."/>
            <person name="Spatafora J.W."/>
            <person name="Grigoriev I.V."/>
            <person name="Martin F.M."/>
        </authorList>
    </citation>
    <scope>NUCLEOTIDE SEQUENCE [LARGE SCALE GENOMIC DNA]</scope>
    <source>
        <strain evidence="3 4">CBS 459.81</strain>
    </source>
</reference>
<sequence length="148" mass="16785">MDGEGFSLLFLFFSFCFVGRTGETNRSKSYRQPNVCAELCRGSVEENEGSLGSGGGDWKSRKWNEEALALWEAEGLLGFFFFYLVSLVLVSKSDLQDARTLERSEDEIGLHSVIADIERRWNPDGFMEEVRKGLSFGLFKPKRRSCTC</sequence>
<protein>
    <submittedName>
        <fullName evidence="3">Uncharacterized protein</fullName>
    </submittedName>
</protein>
<gene>
    <name evidence="3" type="ORF">K432DRAFT_379036</name>
</gene>
<proteinExistence type="predicted"/>
<feature type="chain" id="PRO_5034317006" evidence="2">
    <location>
        <begin position="23"/>
        <end position="148"/>
    </location>
</feature>
<dbReference type="EMBL" id="KV744848">
    <property type="protein sequence ID" value="OCK83971.1"/>
    <property type="molecule type" value="Genomic_DNA"/>
</dbReference>
<feature type="transmembrane region" description="Helical" evidence="1">
    <location>
        <begin position="68"/>
        <end position="90"/>
    </location>
</feature>
<name>A0A8E2EH90_9PEZI</name>
<keyword evidence="1" id="KW-0812">Transmembrane</keyword>
<keyword evidence="1" id="KW-1133">Transmembrane helix</keyword>
<dbReference type="Proteomes" id="UP000250266">
    <property type="component" value="Unassembled WGS sequence"/>
</dbReference>
<evidence type="ECO:0000256" key="2">
    <source>
        <dbReference type="SAM" id="SignalP"/>
    </source>
</evidence>
<organism evidence="3 4">
    <name type="scientific">Lepidopterella palustris CBS 459.81</name>
    <dbReference type="NCBI Taxonomy" id="1314670"/>
    <lineage>
        <taxon>Eukaryota</taxon>
        <taxon>Fungi</taxon>
        <taxon>Dikarya</taxon>
        <taxon>Ascomycota</taxon>
        <taxon>Pezizomycotina</taxon>
        <taxon>Dothideomycetes</taxon>
        <taxon>Pleosporomycetidae</taxon>
        <taxon>Mytilinidiales</taxon>
        <taxon>Argynnaceae</taxon>
        <taxon>Lepidopterella</taxon>
    </lineage>
</organism>
<evidence type="ECO:0000313" key="3">
    <source>
        <dbReference type="EMBL" id="OCK83971.1"/>
    </source>
</evidence>
<evidence type="ECO:0000256" key="1">
    <source>
        <dbReference type="SAM" id="Phobius"/>
    </source>
</evidence>